<gene>
    <name evidence="2" type="ORF">SAMN05421863_10886</name>
</gene>
<dbReference type="EMBL" id="FOUB01000088">
    <property type="protein sequence ID" value="SFN03287.1"/>
    <property type="molecule type" value="Genomic_DNA"/>
</dbReference>
<dbReference type="Pfam" id="PF13362">
    <property type="entry name" value="Toprim_3"/>
    <property type="match status" value="1"/>
</dbReference>
<dbReference type="AlphaFoldDB" id="A0A1I4VQD7"/>
<proteinExistence type="predicted"/>
<dbReference type="OrthoDB" id="110640at2"/>
<dbReference type="CDD" id="cd01029">
    <property type="entry name" value="TOPRIM_primases"/>
    <property type="match status" value="1"/>
</dbReference>
<organism evidence="2 3">
    <name type="scientific">Nitrosomonas communis</name>
    <dbReference type="NCBI Taxonomy" id="44574"/>
    <lineage>
        <taxon>Bacteria</taxon>
        <taxon>Pseudomonadati</taxon>
        <taxon>Pseudomonadota</taxon>
        <taxon>Betaproteobacteria</taxon>
        <taxon>Nitrosomonadales</taxon>
        <taxon>Nitrosomonadaceae</taxon>
        <taxon>Nitrosomonas</taxon>
    </lineage>
</organism>
<evidence type="ECO:0000313" key="2">
    <source>
        <dbReference type="EMBL" id="SFN03287.1"/>
    </source>
</evidence>
<keyword evidence="3" id="KW-1185">Reference proteome</keyword>
<dbReference type="Gene3D" id="3.40.1360.10">
    <property type="match status" value="1"/>
</dbReference>
<protein>
    <submittedName>
        <fullName evidence="2">Putative DNA primase/helicase</fullName>
    </submittedName>
</protein>
<accession>A0A1I4VQD7</accession>
<keyword evidence="2" id="KW-0547">Nucleotide-binding</keyword>
<dbReference type="Proteomes" id="UP000183287">
    <property type="component" value="Unassembled WGS sequence"/>
</dbReference>
<dbReference type="SMART" id="SM00493">
    <property type="entry name" value="TOPRIM"/>
    <property type="match status" value="1"/>
</dbReference>
<name>A0A1I4VQD7_9PROT</name>
<evidence type="ECO:0000313" key="3">
    <source>
        <dbReference type="Proteomes" id="UP000183287"/>
    </source>
</evidence>
<dbReference type="PROSITE" id="PS50880">
    <property type="entry name" value="TOPRIM"/>
    <property type="match status" value="1"/>
</dbReference>
<dbReference type="GO" id="GO:0004386">
    <property type="term" value="F:helicase activity"/>
    <property type="evidence" value="ECO:0007669"/>
    <property type="project" value="UniProtKB-KW"/>
</dbReference>
<dbReference type="RefSeq" id="WP_074907030.1">
    <property type="nucleotide sequence ID" value="NZ_FOUB01000088.1"/>
</dbReference>
<reference evidence="3" key="1">
    <citation type="submission" date="2016-10" db="EMBL/GenBank/DDBJ databases">
        <authorList>
            <person name="Varghese N."/>
            <person name="Submissions S."/>
        </authorList>
    </citation>
    <scope>NUCLEOTIDE SEQUENCE [LARGE SCALE GENOMIC DNA]</scope>
    <source>
        <strain evidence="3">Nm44</strain>
    </source>
</reference>
<dbReference type="STRING" id="44574.AAW31_10815"/>
<dbReference type="InterPro" id="IPR006171">
    <property type="entry name" value="TOPRIM_dom"/>
</dbReference>
<keyword evidence="2" id="KW-0378">Hydrolase</keyword>
<keyword evidence="2" id="KW-0067">ATP-binding</keyword>
<evidence type="ECO:0000259" key="1">
    <source>
        <dbReference type="PROSITE" id="PS50880"/>
    </source>
</evidence>
<dbReference type="InterPro" id="IPR034154">
    <property type="entry name" value="TOPRIM_DnaG/twinkle"/>
</dbReference>
<sequence>MYAPISLPKDSCQSANSILTNYFDIVNQFVNDAASKRGVIIVNPVADGEIHRCAIASKSKNNRDGAYLLHIDDFPCGGLQNHTDGLGWQNWRADIGRKLTHQEIIAQQARIDEAERQREIKSHNQREKVAAKAAYLYGCGRLARNQKDHQYLIKKGIQPHGVKILGNALVVPLQDQTGRLVNLQFISPEGKKRFPKGSKNEKCFFIIDGLSERILICEGYATGASLFEHSGQRVIVAFDAGNLLPVVKVIRSHFPDHEIIICGDNDLSCVGQKAASKAALTVGGKVYIPPIAGMDWNDYLNAGGNHA</sequence>
<feature type="domain" description="Toprim" evidence="1">
    <location>
        <begin position="212"/>
        <end position="292"/>
    </location>
</feature>
<keyword evidence="2" id="KW-0347">Helicase</keyword>